<proteinExistence type="predicted"/>
<dbReference type="InterPro" id="IPR013597">
    <property type="entry name" value="Mat_intron_G2"/>
</dbReference>
<dbReference type="RefSeq" id="WP_229880073.1">
    <property type="nucleotide sequence ID" value="NZ_BMSQ01000073.1"/>
</dbReference>
<name>A0A7W8B489_STRST</name>
<sequence length="139" mass="16327">MVSGRGFTGLDHHVWHLIYRWARRSHPNKSRGWVATRYFAKFHKSRQDRWVFGERDSGAYLTKFAWTKIVRHVPVHGGASPDDPALAEYWTERRRKKKAPPVDEHTARLLRSQGGRCPACGEFLLHAEQEPRSPREWEQ</sequence>
<accession>A0A7W8B489</accession>
<dbReference type="EMBL" id="JACHJD010000060">
    <property type="protein sequence ID" value="MBB5110043.1"/>
    <property type="molecule type" value="Genomic_DNA"/>
</dbReference>
<organism evidence="2 3">
    <name type="scientific">Streptomyces spectabilis</name>
    <dbReference type="NCBI Taxonomy" id="68270"/>
    <lineage>
        <taxon>Bacteria</taxon>
        <taxon>Bacillati</taxon>
        <taxon>Actinomycetota</taxon>
        <taxon>Actinomycetes</taxon>
        <taxon>Kitasatosporales</taxon>
        <taxon>Streptomycetaceae</taxon>
        <taxon>Streptomyces</taxon>
    </lineage>
</organism>
<reference evidence="2 3" key="1">
    <citation type="submission" date="2020-08" db="EMBL/GenBank/DDBJ databases">
        <title>Genomic Encyclopedia of Type Strains, Phase III (KMG-III): the genomes of soil and plant-associated and newly described type strains.</title>
        <authorList>
            <person name="Whitman W."/>
        </authorList>
    </citation>
    <scope>NUCLEOTIDE SEQUENCE [LARGE SCALE GENOMIC DNA]</scope>
    <source>
        <strain evidence="2 3">CECT 3146</strain>
    </source>
</reference>
<protein>
    <recommendedName>
        <fullName evidence="1">Group II intron maturase-specific domain-containing protein</fullName>
    </recommendedName>
</protein>
<evidence type="ECO:0000313" key="2">
    <source>
        <dbReference type="EMBL" id="MBB5110043.1"/>
    </source>
</evidence>
<comment type="caution">
    <text evidence="2">The sequence shown here is derived from an EMBL/GenBank/DDBJ whole genome shotgun (WGS) entry which is preliminary data.</text>
</comment>
<feature type="domain" description="Group II intron maturase-specific" evidence="1">
    <location>
        <begin position="4"/>
        <end position="39"/>
    </location>
</feature>
<evidence type="ECO:0000313" key="3">
    <source>
        <dbReference type="Proteomes" id="UP000549009"/>
    </source>
</evidence>
<dbReference type="AlphaFoldDB" id="A0A7W8B489"/>
<keyword evidence="3" id="KW-1185">Reference proteome</keyword>
<evidence type="ECO:0000259" key="1">
    <source>
        <dbReference type="Pfam" id="PF08388"/>
    </source>
</evidence>
<gene>
    <name evidence="2" type="ORF">FHS40_009173</name>
</gene>
<dbReference type="Proteomes" id="UP000549009">
    <property type="component" value="Unassembled WGS sequence"/>
</dbReference>
<dbReference type="Pfam" id="PF08388">
    <property type="entry name" value="GIIM"/>
    <property type="match status" value="1"/>
</dbReference>